<evidence type="ECO:0000313" key="11">
    <source>
        <dbReference type="EMBL" id="SFZ76716.1"/>
    </source>
</evidence>
<keyword evidence="7 11" id="KW-0067">ATP-binding</keyword>
<evidence type="ECO:0000256" key="8">
    <source>
        <dbReference type="ARBA" id="ARBA00022967"/>
    </source>
</evidence>
<dbReference type="PANTHER" id="PTHR43790:SF3">
    <property type="entry name" value="D-ALLOSE IMPORT ATP-BINDING PROTEIN ALSA-RELATED"/>
    <property type="match status" value="1"/>
</dbReference>
<dbReference type="PROSITE" id="PS50893">
    <property type="entry name" value="ABC_TRANSPORTER_2"/>
    <property type="match status" value="2"/>
</dbReference>
<dbReference type="PROSITE" id="PS00211">
    <property type="entry name" value="ABC_TRANSPORTER_1"/>
    <property type="match status" value="1"/>
</dbReference>
<evidence type="ECO:0000256" key="1">
    <source>
        <dbReference type="ARBA" id="ARBA00004202"/>
    </source>
</evidence>
<dbReference type="CDD" id="cd03216">
    <property type="entry name" value="ABC_Carb_Monos_I"/>
    <property type="match status" value="1"/>
</dbReference>
<organism evidence="11 12">
    <name type="scientific">Chitinimonas taiwanensis DSM 18899</name>
    <dbReference type="NCBI Taxonomy" id="1121279"/>
    <lineage>
        <taxon>Bacteria</taxon>
        <taxon>Pseudomonadati</taxon>
        <taxon>Pseudomonadota</taxon>
        <taxon>Betaproteobacteria</taxon>
        <taxon>Neisseriales</taxon>
        <taxon>Chitinibacteraceae</taxon>
        <taxon>Chitinimonas</taxon>
    </lineage>
</organism>
<evidence type="ECO:0000256" key="7">
    <source>
        <dbReference type="ARBA" id="ARBA00022840"/>
    </source>
</evidence>
<dbReference type="CDD" id="cd03215">
    <property type="entry name" value="ABC_Carb_Monos_II"/>
    <property type="match status" value="1"/>
</dbReference>
<dbReference type="FunFam" id="3.40.50.300:FF:000127">
    <property type="entry name" value="Ribose import ATP-binding protein RbsA"/>
    <property type="match status" value="1"/>
</dbReference>
<dbReference type="GO" id="GO:0016887">
    <property type="term" value="F:ATP hydrolysis activity"/>
    <property type="evidence" value="ECO:0007669"/>
    <property type="project" value="InterPro"/>
</dbReference>
<keyword evidence="9" id="KW-0472">Membrane</keyword>
<evidence type="ECO:0000256" key="6">
    <source>
        <dbReference type="ARBA" id="ARBA00022741"/>
    </source>
</evidence>
<evidence type="ECO:0000313" key="12">
    <source>
        <dbReference type="Proteomes" id="UP000186513"/>
    </source>
</evidence>
<keyword evidence="6" id="KW-0547">Nucleotide-binding</keyword>
<evidence type="ECO:0000259" key="10">
    <source>
        <dbReference type="PROSITE" id="PS50893"/>
    </source>
</evidence>
<dbReference type="PANTHER" id="PTHR43790">
    <property type="entry name" value="CARBOHYDRATE TRANSPORT ATP-BINDING PROTEIN MG119-RELATED"/>
    <property type="match status" value="1"/>
</dbReference>
<accession>A0A1K2HIQ2</accession>
<proteinExistence type="predicted"/>
<feature type="domain" description="ABC transporter" evidence="10">
    <location>
        <begin position="6"/>
        <end position="242"/>
    </location>
</feature>
<dbReference type="InterPro" id="IPR017871">
    <property type="entry name" value="ABC_transporter-like_CS"/>
</dbReference>
<comment type="subcellular location">
    <subcellularLocation>
        <location evidence="1">Cell membrane</location>
        <topology evidence="1">Peripheral membrane protein</topology>
    </subcellularLocation>
</comment>
<dbReference type="Proteomes" id="UP000186513">
    <property type="component" value="Unassembled WGS sequence"/>
</dbReference>
<name>A0A1K2HIQ2_9NEIS</name>
<keyword evidence="2" id="KW-0813">Transport</keyword>
<keyword evidence="12" id="KW-1185">Reference proteome</keyword>
<dbReference type="SUPFAM" id="SSF52540">
    <property type="entry name" value="P-loop containing nucleoside triphosphate hydrolases"/>
    <property type="match status" value="2"/>
</dbReference>
<dbReference type="InterPro" id="IPR003593">
    <property type="entry name" value="AAA+_ATPase"/>
</dbReference>
<dbReference type="EMBL" id="FPKR01000007">
    <property type="protein sequence ID" value="SFZ76716.1"/>
    <property type="molecule type" value="Genomic_DNA"/>
</dbReference>
<keyword evidence="5" id="KW-0677">Repeat</keyword>
<gene>
    <name evidence="11" type="ORF">SAMN02745887_02084</name>
</gene>
<keyword evidence="8" id="KW-1278">Translocase</keyword>
<dbReference type="InterPro" id="IPR027417">
    <property type="entry name" value="P-loop_NTPase"/>
</dbReference>
<dbReference type="Pfam" id="PF00005">
    <property type="entry name" value="ABC_tran"/>
    <property type="match status" value="2"/>
</dbReference>
<dbReference type="Gene3D" id="3.40.50.300">
    <property type="entry name" value="P-loop containing nucleotide triphosphate hydrolases"/>
    <property type="match status" value="2"/>
</dbReference>
<reference evidence="11 12" key="1">
    <citation type="submission" date="2016-11" db="EMBL/GenBank/DDBJ databases">
        <authorList>
            <person name="Jaros S."/>
            <person name="Januszkiewicz K."/>
            <person name="Wedrychowicz H."/>
        </authorList>
    </citation>
    <scope>NUCLEOTIDE SEQUENCE [LARGE SCALE GENOMIC DNA]</scope>
    <source>
        <strain evidence="11 12">DSM 18899</strain>
    </source>
</reference>
<sequence length="498" mass="53759">MGQLVLEMRGIRKRFGATQALAGVDLQVHSHAVLALMGENGAGKSTLMKVLSGVYQPDEGEILIDGQRAQIDGPAAARAAGINLIYQELSVAPNLSVAENIFLGAEPTLSFGRIDRRAMRARTAEVLHRLGARFSPDTPAARLSIADQQQVEIARALIHRSRVLIMDEPTAALSDRETERLFEVITQLRSEGIAIVYISHRMAEVERLADRVAVLRDGAYVGQMSRAEATPDKVIQMMVGRPLGDFYQHGRERRQGPVRLEVEQLASSHIRPASFKLHGGEVLGLAGLVGAGRTELARLIFGADARQQGEIRVDGKPVKIAQPLDAIRLGIGYLPEDRKGQGLFLQLSAMANISMNVLPQHARAGVVNQRALLELSEQAITRLQVKVPGARGIVGGLSGGNQQKILLARWLAIKPRILILDEPTRGVDVGAKAEIYKIIHELAEAGVAVLVISSELPEIVGLCDRVLVMRERAISGELSGAAITQENIMGLATHLAAA</sequence>
<dbReference type="InterPro" id="IPR003439">
    <property type="entry name" value="ABC_transporter-like_ATP-bd"/>
</dbReference>
<dbReference type="InterPro" id="IPR050107">
    <property type="entry name" value="ABC_carbohydrate_import_ATPase"/>
</dbReference>
<evidence type="ECO:0000256" key="5">
    <source>
        <dbReference type="ARBA" id="ARBA00022737"/>
    </source>
</evidence>
<dbReference type="AlphaFoldDB" id="A0A1K2HIQ2"/>
<dbReference type="GO" id="GO:0005886">
    <property type="term" value="C:plasma membrane"/>
    <property type="evidence" value="ECO:0007669"/>
    <property type="project" value="UniProtKB-SubCell"/>
</dbReference>
<evidence type="ECO:0000256" key="3">
    <source>
        <dbReference type="ARBA" id="ARBA00022475"/>
    </source>
</evidence>
<evidence type="ECO:0000256" key="2">
    <source>
        <dbReference type="ARBA" id="ARBA00022448"/>
    </source>
</evidence>
<dbReference type="GO" id="GO:0005524">
    <property type="term" value="F:ATP binding"/>
    <property type="evidence" value="ECO:0007669"/>
    <property type="project" value="UniProtKB-KW"/>
</dbReference>
<evidence type="ECO:0000256" key="4">
    <source>
        <dbReference type="ARBA" id="ARBA00022597"/>
    </source>
</evidence>
<protein>
    <submittedName>
        <fullName evidence="11">Ribose transport system ATP-binding protein</fullName>
    </submittedName>
</protein>
<keyword evidence="4" id="KW-0762">Sugar transport</keyword>
<dbReference type="SMART" id="SM00382">
    <property type="entry name" value="AAA"/>
    <property type="match status" value="2"/>
</dbReference>
<evidence type="ECO:0000256" key="9">
    <source>
        <dbReference type="ARBA" id="ARBA00023136"/>
    </source>
</evidence>
<dbReference type="STRING" id="1121279.SAMN02745887_02084"/>
<keyword evidence="3" id="KW-1003">Cell membrane</keyword>
<dbReference type="RefSeq" id="WP_072428643.1">
    <property type="nucleotide sequence ID" value="NZ_FPKR01000007.1"/>
</dbReference>
<feature type="domain" description="ABC transporter" evidence="10">
    <location>
        <begin position="252"/>
        <end position="496"/>
    </location>
</feature>
<dbReference type="OrthoDB" id="8573945at2"/>